<dbReference type="GO" id="GO:0016740">
    <property type="term" value="F:transferase activity"/>
    <property type="evidence" value="ECO:0007669"/>
    <property type="project" value="UniProtKB-KW"/>
</dbReference>
<organism evidence="1">
    <name type="scientific">Moorella thermoacetica Y72</name>
    <dbReference type="NCBI Taxonomy" id="1325331"/>
    <lineage>
        <taxon>Bacteria</taxon>
        <taxon>Bacillati</taxon>
        <taxon>Bacillota</taxon>
        <taxon>Clostridia</taxon>
        <taxon>Neomoorellales</taxon>
        <taxon>Neomoorellaceae</taxon>
        <taxon>Neomoorella</taxon>
    </lineage>
</organism>
<keyword evidence="1" id="KW-0808">Transferase</keyword>
<name>A0A0S6UB64_NEOTH</name>
<dbReference type="EMBL" id="DF238840">
    <property type="protein sequence ID" value="GAF24745.1"/>
    <property type="molecule type" value="Genomic_DNA"/>
</dbReference>
<evidence type="ECO:0000313" key="1">
    <source>
        <dbReference type="EMBL" id="GAF24745.1"/>
    </source>
</evidence>
<dbReference type="AlphaFoldDB" id="A0A0S6UB64"/>
<gene>
    <name evidence="1" type="ORF">MTY_0073</name>
</gene>
<sequence length="240" mass="26970">MRAFSMKSKKWFILLGFTLIALLSFMAVLHANEDAKMKKAEDIGLAYKNAEKADEVVAYVNNIPITAGEYLATYASVQNNFALLQQDANKLGLKGKTMVDNTSKLLNKYSPGTIALAQQLSDIAAYSEAIKKGLLKSDQEVQDYIQSIRKMEESNPEAQKTIQIVGESRYFDQVQPKLLKKGLTIGALKAQVISEQKDWTQYKYNLAKNAELKVVNNELITSTKEEALKYLKEMQDVFKP</sequence>
<dbReference type="Proteomes" id="UP000063718">
    <property type="component" value="Unassembled WGS sequence"/>
</dbReference>
<proteinExistence type="predicted"/>
<reference evidence="1" key="1">
    <citation type="journal article" date="2014" name="Gene">
        <title>Genome-guided analysis of transformation efficiency and carbon dioxide assimilation by Moorella thermoacetica Y72.</title>
        <authorList>
            <person name="Tsukahara K."/>
            <person name="Kita A."/>
            <person name="Nakashimada Y."/>
            <person name="Hoshino T."/>
            <person name="Murakami K."/>
        </authorList>
    </citation>
    <scope>NUCLEOTIDE SEQUENCE [LARGE SCALE GENOMIC DNA]</scope>
    <source>
        <strain evidence="1">Y72</strain>
    </source>
</reference>
<protein>
    <submittedName>
        <fullName evidence="1">Homoserine acetyltransferase</fullName>
    </submittedName>
</protein>
<accession>A0A0S6UB64</accession>